<organism evidence="7 8">
    <name type="scientific">Roseburia yibonii</name>
    <dbReference type="NCBI Taxonomy" id="2763063"/>
    <lineage>
        <taxon>Bacteria</taxon>
        <taxon>Bacillati</taxon>
        <taxon>Bacillota</taxon>
        <taxon>Clostridia</taxon>
        <taxon>Lachnospirales</taxon>
        <taxon>Lachnospiraceae</taxon>
        <taxon>Roseburia</taxon>
    </lineage>
</organism>
<evidence type="ECO:0000259" key="6">
    <source>
        <dbReference type="Pfam" id="PF16188"/>
    </source>
</evidence>
<evidence type="ECO:0000256" key="3">
    <source>
        <dbReference type="ARBA" id="ARBA00022801"/>
    </source>
</evidence>
<dbReference type="SUPFAM" id="SSF53092">
    <property type="entry name" value="Creatinase/prolidase N-terminal domain"/>
    <property type="match status" value="2"/>
</dbReference>
<dbReference type="CDD" id="cd01085">
    <property type="entry name" value="APP"/>
    <property type="match status" value="1"/>
</dbReference>
<evidence type="ECO:0000256" key="1">
    <source>
        <dbReference type="ARBA" id="ARBA00008766"/>
    </source>
</evidence>
<accession>A0ABR7I777</accession>
<dbReference type="GO" id="GO:0004177">
    <property type="term" value="F:aminopeptidase activity"/>
    <property type="evidence" value="ECO:0007669"/>
    <property type="project" value="UniProtKB-KW"/>
</dbReference>
<keyword evidence="8" id="KW-1185">Reference proteome</keyword>
<reference evidence="7 8" key="1">
    <citation type="submission" date="2020-08" db="EMBL/GenBank/DDBJ databases">
        <title>Genome public.</title>
        <authorList>
            <person name="Liu C."/>
            <person name="Sun Q."/>
        </authorList>
    </citation>
    <scope>NUCLEOTIDE SEQUENCE [LARGE SCALE GENOMIC DNA]</scope>
    <source>
        <strain evidence="7 8">BX0805</strain>
    </source>
</reference>
<dbReference type="PANTHER" id="PTHR43763">
    <property type="entry name" value="XAA-PRO AMINOPEPTIDASE 1"/>
    <property type="match status" value="1"/>
</dbReference>
<dbReference type="Pfam" id="PF00557">
    <property type="entry name" value="Peptidase_M24"/>
    <property type="match status" value="1"/>
</dbReference>
<dbReference type="InterPro" id="IPR036005">
    <property type="entry name" value="Creatinase/aminopeptidase-like"/>
</dbReference>
<evidence type="ECO:0000259" key="4">
    <source>
        <dbReference type="Pfam" id="PF00557"/>
    </source>
</evidence>
<gene>
    <name evidence="7" type="ORF">H8Z76_01595</name>
</gene>
<comment type="similarity">
    <text evidence="1">Belongs to the peptidase M24B family.</text>
</comment>
<dbReference type="InterPro" id="IPR050422">
    <property type="entry name" value="X-Pro_aminopeptidase_P"/>
</dbReference>
<dbReference type="PANTHER" id="PTHR43763:SF6">
    <property type="entry name" value="XAA-PRO AMINOPEPTIDASE 1"/>
    <property type="match status" value="1"/>
</dbReference>
<evidence type="ECO:0000259" key="5">
    <source>
        <dbReference type="Pfam" id="PF01321"/>
    </source>
</evidence>
<dbReference type="InterPro" id="IPR029149">
    <property type="entry name" value="Creatin/AminoP/Spt16_N"/>
</dbReference>
<dbReference type="InterPro" id="IPR033740">
    <property type="entry name" value="Pept_M24B"/>
</dbReference>
<feature type="domain" description="Peptidase M24" evidence="4">
    <location>
        <begin position="311"/>
        <end position="527"/>
    </location>
</feature>
<sequence length="596" mass="67183">MAKETITELRKQMKAHNIDAYMIVTDDFHGSEYVGDHFKCRAYMSGFTGSAGTLVVTQDMAGLWTDGRYFLQAGKQLAGSGIDLFKMGEPGVPTVHAFLVDKLKEGQTLGFDGRTVNAKEAFALKRDLEEKGAGVVYEQDLVDLVWKDRPALSAEPVTLLDEKYTGESREERIRRVREVMEEQGADLFVLSSLDDIAWLLNIRGNDVAYNPVVLSYLVLGRTEIRLYINEKVLDDTVREALEAAGVSFYPYDQMYEDIKKINKKHTVLLDASKANFAIVSNIPAEVPVLDRPCPTVLMKAVKTPVEVENERKAHIKDGVAVCRFLHWIKTNVGKIPMTEISVAEKLDEFRRMGENYRGQSFGPIAAYAEHGAIVHYSATPETDKEIKADSFLLLDTGGQYLEGTTDITRTVALGNITDEMKKHFTAVLKGNLNLVSAKFRKGCLGINFDYLAREALWEMGLDYNHGTGHGVGYYLNVHEAPNGFRWKQVPERNESAAFEAGMITSDEPGLYLEGKYGIRLENLIVCEKYMENEYGEFLQFKPLTFVPFDLDAVDPSLMTEKERARLNAYHAEVFEKISPYLDEKETRWLAHETRAI</sequence>
<dbReference type="RefSeq" id="WP_186981445.1">
    <property type="nucleotide sequence ID" value="NZ_JACOQH010000001.1"/>
</dbReference>
<dbReference type="SUPFAM" id="SSF55920">
    <property type="entry name" value="Creatinase/aminopeptidase"/>
    <property type="match status" value="1"/>
</dbReference>
<protein>
    <submittedName>
        <fullName evidence="7">Aminopeptidase P family protein</fullName>
    </submittedName>
</protein>
<name>A0ABR7I777_9FIRM</name>
<dbReference type="InterPro" id="IPR032416">
    <property type="entry name" value="Peptidase_M24_C"/>
</dbReference>
<evidence type="ECO:0000256" key="2">
    <source>
        <dbReference type="ARBA" id="ARBA00022723"/>
    </source>
</evidence>
<keyword evidence="7" id="KW-0645">Protease</keyword>
<keyword evidence="2" id="KW-0479">Metal-binding</keyword>
<comment type="caution">
    <text evidence="7">The sequence shown here is derived from an EMBL/GenBank/DDBJ whole genome shotgun (WGS) entry which is preliminary data.</text>
</comment>
<dbReference type="Gene3D" id="3.40.350.10">
    <property type="entry name" value="Creatinase/prolidase N-terminal domain"/>
    <property type="match status" value="2"/>
</dbReference>
<evidence type="ECO:0000313" key="8">
    <source>
        <dbReference type="Proteomes" id="UP000621540"/>
    </source>
</evidence>
<dbReference type="InterPro" id="IPR000587">
    <property type="entry name" value="Creatinase_N"/>
</dbReference>
<feature type="domain" description="Creatinase N-terminal" evidence="5">
    <location>
        <begin position="7"/>
        <end position="129"/>
    </location>
</feature>
<feature type="domain" description="Peptidase M24 C-terminal" evidence="6">
    <location>
        <begin position="536"/>
        <end position="596"/>
    </location>
</feature>
<dbReference type="Proteomes" id="UP000621540">
    <property type="component" value="Unassembled WGS sequence"/>
</dbReference>
<keyword evidence="3" id="KW-0378">Hydrolase</keyword>
<proteinExistence type="inferred from homology"/>
<dbReference type="Gene3D" id="3.90.230.10">
    <property type="entry name" value="Creatinase/methionine aminopeptidase superfamily"/>
    <property type="match status" value="1"/>
</dbReference>
<dbReference type="Pfam" id="PF16189">
    <property type="entry name" value="Creatinase_N_2"/>
    <property type="match status" value="1"/>
</dbReference>
<dbReference type="InterPro" id="IPR000994">
    <property type="entry name" value="Pept_M24"/>
</dbReference>
<keyword evidence="7" id="KW-0031">Aminopeptidase</keyword>
<dbReference type="Pfam" id="PF16188">
    <property type="entry name" value="Peptidase_M24_C"/>
    <property type="match status" value="1"/>
</dbReference>
<evidence type="ECO:0000313" key="7">
    <source>
        <dbReference type="EMBL" id="MBC5752728.1"/>
    </source>
</evidence>
<dbReference type="Pfam" id="PF01321">
    <property type="entry name" value="Creatinase_N"/>
    <property type="match status" value="1"/>
</dbReference>
<dbReference type="EMBL" id="JACOQH010000001">
    <property type="protein sequence ID" value="MBC5752728.1"/>
    <property type="molecule type" value="Genomic_DNA"/>
</dbReference>